<dbReference type="InParanoid" id="A0A066WHP0"/>
<dbReference type="HOGENOM" id="CLU_568811_0_0_1"/>
<evidence type="ECO:0000256" key="1">
    <source>
        <dbReference type="SAM" id="MobiDB-lite"/>
    </source>
</evidence>
<evidence type="ECO:0000313" key="2">
    <source>
        <dbReference type="EMBL" id="KDN53316.1"/>
    </source>
</evidence>
<name>A0A066WHP0_TILAU</name>
<dbReference type="AlphaFoldDB" id="A0A066WHP0"/>
<feature type="region of interest" description="Disordered" evidence="1">
    <location>
        <begin position="151"/>
        <end position="174"/>
    </location>
</feature>
<dbReference type="EMBL" id="JMSN01000003">
    <property type="protein sequence ID" value="KDN53316.1"/>
    <property type="molecule type" value="Genomic_DNA"/>
</dbReference>
<feature type="compositionally biased region" description="Low complexity" evidence="1">
    <location>
        <begin position="157"/>
        <end position="172"/>
    </location>
</feature>
<dbReference type="RefSeq" id="XP_013246155.1">
    <property type="nucleotide sequence ID" value="XM_013390701.1"/>
</dbReference>
<gene>
    <name evidence="2" type="ORF">K437DRAFT_98641</name>
</gene>
<comment type="caution">
    <text evidence="2">The sequence shown here is derived from an EMBL/GenBank/DDBJ whole genome shotgun (WGS) entry which is preliminary data.</text>
</comment>
<sequence length="480" mass="50052">MCREGVETRSTGAADAEGKGKGKAAAAAASDGDRPTNSASTAKTAATSSQRDRHAWASPPPSGPGMLQDLAQTLASAVNGKSGGAARLDSTHAATAELARASSSRAFDTAAGGTAIRGGSGSTFRLQQPQVGSDTETDASYAAFAVKTAGGDTGVRTSTSSTLHPTTSSFLSLDRHSGESSAASRVQLAAPGIYSSSGELDASLHAYVRASSLSVFSSLFEEKEEGKEEQADSLADQFYQSAVLDGKHDARGTEAVAEVDASFEHVWAAHSAGTQAPPASLSHTVAPVFSKPGAGHDEFMSLLAQEEAQLGPVSQEPSGLIHDLAVPSLRSPLSPSPALAGGEERPAPRTPSQFFMRHVFPRGHSNAAAMTSEQYNLHLALDAQQTAQGADADPARLAERIVPPDTNAAARKGVYALTPEEAFRHILQGTELQQTQQEGAATAPLRSVASEVERLKRHLPRETYVDVSLPRFHIYGEKVY</sequence>
<dbReference type="GeneID" id="25267990"/>
<accession>A0A066WHP0</accession>
<organism evidence="2 3">
    <name type="scientific">Tilletiaria anomala (strain ATCC 24038 / CBS 436.72 / UBC 951)</name>
    <dbReference type="NCBI Taxonomy" id="1037660"/>
    <lineage>
        <taxon>Eukaryota</taxon>
        <taxon>Fungi</taxon>
        <taxon>Dikarya</taxon>
        <taxon>Basidiomycota</taxon>
        <taxon>Ustilaginomycotina</taxon>
        <taxon>Exobasidiomycetes</taxon>
        <taxon>Georgefischeriales</taxon>
        <taxon>Tilletiariaceae</taxon>
        <taxon>Tilletiaria</taxon>
    </lineage>
</organism>
<reference evidence="2 3" key="1">
    <citation type="submission" date="2014-05" db="EMBL/GenBank/DDBJ databases">
        <title>Draft genome sequence of a rare smut relative, Tilletiaria anomala UBC 951.</title>
        <authorList>
            <consortium name="DOE Joint Genome Institute"/>
            <person name="Toome M."/>
            <person name="Kuo A."/>
            <person name="Henrissat B."/>
            <person name="Lipzen A."/>
            <person name="Tritt A."/>
            <person name="Yoshinaga Y."/>
            <person name="Zane M."/>
            <person name="Barry K."/>
            <person name="Grigoriev I.V."/>
            <person name="Spatafora J.W."/>
            <person name="Aimea M.C."/>
        </authorList>
    </citation>
    <scope>NUCLEOTIDE SEQUENCE [LARGE SCALE GENOMIC DNA]</scope>
    <source>
        <strain evidence="2 3">UBC 951</strain>
    </source>
</reference>
<proteinExistence type="predicted"/>
<feature type="compositionally biased region" description="Low complexity" evidence="1">
    <location>
        <begin position="23"/>
        <end position="49"/>
    </location>
</feature>
<dbReference type="Proteomes" id="UP000027361">
    <property type="component" value="Unassembled WGS sequence"/>
</dbReference>
<feature type="region of interest" description="Disordered" evidence="1">
    <location>
        <begin position="100"/>
        <end position="128"/>
    </location>
</feature>
<feature type="region of interest" description="Disordered" evidence="1">
    <location>
        <begin position="1"/>
        <end position="68"/>
    </location>
</feature>
<evidence type="ECO:0000313" key="3">
    <source>
        <dbReference type="Proteomes" id="UP000027361"/>
    </source>
</evidence>
<keyword evidence="3" id="KW-1185">Reference proteome</keyword>
<protein>
    <submittedName>
        <fullName evidence="2">Uncharacterized protein</fullName>
    </submittedName>
</protein>